<feature type="region of interest" description="Disordered" evidence="1">
    <location>
        <begin position="18"/>
        <end position="133"/>
    </location>
</feature>
<keyword evidence="3" id="KW-1185">Reference proteome</keyword>
<evidence type="ECO:0000313" key="3">
    <source>
        <dbReference type="Proteomes" id="UP000001072"/>
    </source>
</evidence>
<feature type="compositionally biased region" description="Polar residues" evidence="1">
    <location>
        <begin position="60"/>
        <end position="76"/>
    </location>
</feature>
<organism evidence="3">
    <name type="scientific">Melampsora larici-populina (strain 98AG31 / pathotype 3-4-7)</name>
    <name type="common">Poplar leaf rust fungus</name>
    <dbReference type="NCBI Taxonomy" id="747676"/>
    <lineage>
        <taxon>Eukaryota</taxon>
        <taxon>Fungi</taxon>
        <taxon>Dikarya</taxon>
        <taxon>Basidiomycota</taxon>
        <taxon>Pucciniomycotina</taxon>
        <taxon>Pucciniomycetes</taxon>
        <taxon>Pucciniales</taxon>
        <taxon>Melampsoraceae</taxon>
        <taxon>Melampsora</taxon>
    </lineage>
</organism>
<dbReference type="KEGG" id="mlr:MELLADRAFT_114655"/>
<dbReference type="EMBL" id="GL883388">
    <property type="protein sequence ID" value="EGF97020.1"/>
    <property type="molecule type" value="Genomic_DNA"/>
</dbReference>
<dbReference type="InParanoid" id="F4SEA6"/>
<evidence type="ECO:0000256" key="1">
    <source>
        <dbReference type="SAM" id="MobiDB-lite"/>
    </source>
</evidence>
<accession>F4SEA6</accession>
<dbReference type="GeneID" id="18925422"/>
<dbReference type="Proteomes" id="UP000001072">
    <property type="component" value="Unassembled WGS sequence"/>
</dbReference>
<protein>
    <submittedName>
        <fullName evidence="2">Uncharacterized protein</fullName>
    </submittedName>
</protein>
<sequence length="165" mass="17659">MLTGRSLSSVTNLPVLHQVTNQASGTSSGKIGGNRYKGRHYNPLFDRSLNHHPAPYFHPNPQTYNADFNPPYQTYQRGGNPRGGGRGNAPRGSRGRGNGTRPAIGPGSFDRNLGSAGVKNGEKAVGSTTSNSTDIKLLNSLPNNCYVPVPINIDVVVREKLSTEC</sequence>
<name>F4SEA6_MELLP</name>
<reference evidence="3" key="1">
    <citation type="journal article" date="2011" name="Proc. Natl. Acad. Sci. U.S.A.">
        <title>Obligate biotrophy features unraveled by the genomic analysis of rust fungi.</title>
        <authorList>
            <person name="Duplessis S."/>
            <person name="Cuomo C.A."/>
            <person name="Lin Y.-C."/>
            <person name="Aerts A."/>
            <person name="Tisserant E."/>
            <person name="Veneault-Fourrey C."/>
            <person name="Joly D.L."/>
            <person name="Hacquard S."/>
            <person name="Amselem J."/>
            <person name="Cantarel B.L."/>
            <person name="Chiu R."/>
            <person name="Coutinho P.M."/>
            <person name="Feau N."/>
            <person name="Field M."/>
            <person name="Frey P."/>
            <person name="Gelhaye E."/>
            <person name="Goldberg J."/>
            <person name="Grabherr M.G."/>
            <person name="Kodira C.D."/>
            <person name="Kohler A."/>
            <person name="Kuees U."/>
            <person name="Lindquist E.A."/>
            <person name="Lucas S.M."/>
            <person name="Mago R."/>
            <person name="Mauceli E."/>
            <person name="Morin E."/>
            <person name="Murat C."/>
            <person name="Pangilinan J.L."/>
            <person name="Park R."/>
            <person name="Pearson M."/>
            <person name="Quesneville H."/>
            <person name="Rouhier N."/>
            <person name="Sakthikumar S."/>
            <person name="Salamov A.A."/>
            <person name="Schmutz J."/>
            <person name="Selles B."/>
            <person name="Shapiro H."/>
            <person name="Tanguay P."/>
            <person name="Tuskan G.A."/>
            <person name="Henrissat B."/>
            <person name="Van de Peer Y."/>
            <person name="Rouze P."/>
            <person name="Ellis J.G."/>
            <person name="Dodds P.N."/>
            <person name="Schein J.E."/>
            <person name="Zhong S."/>
            <person name="Hamelin R.C."/>
            <person name="Grigoriev I.V."/>
            <person name="Szabo L.J."/>
            <person name="Martin F."/>
        </authorList>
    </citation>
    <scope>NUCLEOTIDE SEQUENCE [LARGE SCALE GENOMIC DNA]</scope>
    <source>
        <strain evidence="3">98AG31 / pathotype 3-4-7</strain>
    </source>
</reference>
<feature type="compositionally biased region" description="Polar residues" evidence="1">
    <location>
        <begin position="18"/>
        <end position="29"/>
    </location>
</feature>
<dbReference type="HOGENOM" id="CLU_1611156_0_0_1"/>
<proteinExistence type="predicted"/>
<gene>
    <name evidence="2" type="ORF">MELLADRAFT_114655</name>
</gene>
<dbReference type="RefSeq" id="XP_007419711.1">
    <property type="nucleotide sequence ID" value="XM_007419649.1"/>
</dbReference>
<dbReference type="AlphaFoldDB" id="F4SEA6"/>
<dbReference type="VEuPathDB" id="FungiDB:MELLADRAFT_114655"/>
<evidence type="ECO:0000313" key="2">
    <source>
        <dbReference type="EMBL" id="EGF97020.1"/>
    </source>
</evidence>